<evidence type="ECO:0000313" key="3">
    <source>
        <dbReference type="Proteomes" id="UP000799770"/>
    </source>
</evidence>
<dbReference type="Proteomes" id="UP000799770">
    <property type="component" value="Unassembled WGS sequence"/>
</dbReference>
<name>A0A6A5YNF8_9PLEO</name>
<keyword evidence="3" id="KW-1185">Reference proteome</keyword>
<proteinExistence type="predicted"/>
<evidence type="ECO:0000313" key="2">
    <source>
        <dbReference type="EMBL" id="KAF2108592.1"/>
    </source>
</evidence>
<sequence>MPTVLYPVGNTPAVCLTQSHPPEHDASLLLLGCGDIRNVLCTAYSQPASTSRKLDFTCNDDDIRVLASTIMTGQSLY</sequence>
<dbReference type="Pfam" id="PF14737">
    <property type="entry name" value="DUF4470"/>
    <property type="match status" value="1"/>
</dbReference>
<dbReference type="AlphaFoldDB" id="A0A6A5YNF8"/>
<protein>
    <recommendedName>
        <fullName evidence="1">DUF4470 domain-containing protein</fullName>
    </recommendedName>
</protein>
<organism evidence="2 3">
    <name type="scientific">Lophiotrema nucula</name>
    <dbReference type="NCBI Taxonomy" id="690887"/>
    <lineage>
        <taxon>Eukaryota</taxon>
        <taxon>Fungi</taxon>
        <taxon>Dikarya</taxon>
        <taxon>Ascomycota</taxon>
        <taxon>Pezizomycotina</taxon>
        <taxon>Dothideomycetes</taxon>
        <taxon>Pleosporomycetidae</taxon>
        <taxon>Pleosporales</taxon>
        <taxon>Lophiotremataceae</taxon>
        <taxon>Lophiotrema</taxon>
    </lineage>
</organism>
<accession>A0A6A5YNF8</accession>
<reference evidence="2" key="1">
    <citation type="journal article" date="2020" name="Stud. Mycol.">
        <title>101 Dothideomycetes genomes: a test case for predicting lifestyles and emergence of pathogens.</title>
        <authorList>
            <person name="Haridas S."/>
            <person name="Albert R."/>
            <person name="Binder M."/>
            <person name="Bloem J."/>
            <person name="Labutti K."/>
            <person name="Salamov A."/>
            <person name="Andreopoulos B."/>
            <person name="Baker S."/>
            <person name="Barry K."/>
            <person name="Bills G."/>
            <person name="Bluhm B."/>
            <person name="Cannon C."/>
            <person name="Castanera R."/>
            <person name="Culley D."/>
            <person name="Daum C."/>
            <person name="Ezra D."/>
            <person name="Gonzalez J."/>
            <person name="Henrissat B."/>
            <person name="Kuo A."/>
            <person name="Liang C."/>
            <person name="Lipzen A."/>
            <person name="Lutzoni F."/>
            <person name="Magnuson J."/>
            <person name="Mondo S."/>
            <person name="Nolan M."/>
            <person name="Ohm R."/>
            <person name="Pangilinan J."/>
            <person name="Park H.-J."/>
            <person name="Ramirez L."/>
            <person name="Alfaro M."/>
            <person name="Sun H."/>
            <person name="Tritt A."/>
            <person name="Yoshinaga Y."/>
            <person name="Zwiers L.-H."/>
            <person name="Turgeon B."/>
            <person name="Goodwin S."/>
            <person name="Spatafora J."/>
            <person name="Crous P."/>
            <person name="Grigoriev I."/>
        </authorList>
    </citation>
    <scope>NUCLEOTIDE SEQUENCE</scope>
    <source>
        <strain evidence="2">CBS 627.86</strain>
    </source>
</reference>
<feature type="domain" description="DUF4470" evidence="1">
    <location>
        <begin position="7"/>
        <end position="71"/>
    </location>
</feature>
<dbReference type="InterPro" id="IPR027974">
    <property type="entry name" value="DUF4470"/>
</dbReference>
<dbReference type="OrthoDB" id="432970at2759"/>
<dbReference type="EMBL" id="ML977347">
    <property type="protein sequence ID" value="KAF2108592.1"/>
    <property type="molecule type" value="Genomic_DNA"/>
</dbReference>
<gene>
    <name evidence="2" type="ORF">BDV96DRAFT_587506</name>
</gene>
<evidence type="ECO:0000259" key="1">
    <source>
        <dbReference type="Pfam" id="PF14737"/>
    </source>
</evidence>